<dbReference type="CDD" id="cd00377">
    <property type="entry name" value="ICL_PEPM"/>
    <property type="match status" value="1"/>
</dbReference>
<protein>
    <submittedName>
        <fullName evidence="1">Isocitrate lyase/phosphoenolpyruvate mutase family protein</fullName>
    </submittedName>
</protein>
<reference evidence="1" key="1">
    <citation type="journal article" date="2021" name="Microorganisms">
        <title>The Ever-Expanding Pseudomonas Genus: Description of 43 New Species and Partition of the Pseudomonas putida Group.</title>
        <authorList>
            <person name="Girard L."/>
            <person name="Lood C."/>
            <person name="Hofte M."/>
            <person name="Vandamme P."/>
            <person name="Rokni-Zadeh H."/>
            <person name="van Noort V."/>
            <person name="Lavigne R."/>
            <person name="De Mot R."/>
        </authorList>
    </citation>
    <scope>NUCLEOTIDE SEQUENCE</scope>
    <source>
        <strain evidence="1">COW39</strain>
    </source>
</reference>
<sequence>MAALDTVFHDLHQQGLLILANVADAGGARLVERLGSKAVATSSAAMAWSHGYQDGNKLTLQLLGSTIGSMTRVLGVPLTVDIEGGYSDDPEQVAKVVEAVIAAGAVGINIEDGVAAPELLVHKIDAARRVADQHGVNLFVNVRCDVYLKNLVPAEQRLEELLKRAARYANAGANGLFAAGVVEPHEIAAVCRESSLPVNLLWRTGLPAPDELQRLGVRRLSAGSSIAEFLYGAMDGLARSFLESGQLDTRTLKAHTYGELNALMAPKTTDLARTQGR</sequence>
<dbReference type="GO" id="GO:0016829">
    <property type="term" value="F:lyase activity"/>
    <property type="evidence" value="ECO:0007669"/>
    <property type="project" value="UniProtKB-KW"/>
</dbReference>
<evidence type="ECO:0000313" key="2">
    <source>
        <dbReference type="Proteomes" id="UP001047646"/>
    </source>
</evidence>
<accession>A0ABX8M6A7</accession>
<name>A0ABX8M6A7_9PSED</name>
<dbReference type="InterPro" id="IPR039556">
    <property type="entry name" value="ICL/PEPM"/>
</dbReference>
<dbReference type="Pfam" id="PF13714">
    <property type="entry name" value="PEP_mutase"/>
    <property type="match status" value="1"/>
</dbReference>
<keyword evidence="2" id="KW-1185">Reference proteome</keyword>
<dbReference type="PANTHER" id="PTHR42905:SF16">
    <property type="entry name" value="CARBOXYPHOSPHONOENOLPYRUVATE PHOSPHONOMUTASE-LIKE PROTEIN (AFU_ORTHOLOGUE AFUA_5G07230)"/>
    <property type="match status" value="1"/>
</dbReference>
<dbReference type="Proteomes" id="UP001047646">
    <property type="component" value="Chromosome"/>
</dbReference>
<keyword evidence="1" id="KW-0456">Lyase</keyword>
<proteinExistence type="predicted"/>
<dbReference type="RefSeq" id="WP_217848145.1">
    <property type="nucleotide sequence ID" value="NZ_CP077073.1"/>
</dbReference>
<gene>
    <name evidence="1" type="ORF">KSS95_16540</name>
</gene>
<dbReference type="EMBL" id="CP077073">
    <property type="protein sequence ID" value="QXH33774.1"/>
    <property type="molecule type" value="Genomic_DNA"/>
</dbReference>
<dbReference type="PANTHER" id="PTHR42905">
    <property type="entry name" value="PHOSPHOENOLPYRUVATE CARBOXYLASE"/>
    <property type="match status" value="1"/>
</dbReference>
<evidence type="ECO:0000313" key="1">
    <source>
        <dbReference type="EMBL" id="QXH33774.1"/>
    </source>
</evidence>
<organism evidence="1 2">
    <name type="scientific">Pseudomonas muyukensis</name>
    <dbReference type="NCBI Taxonomy" id="2842357"/>
    <lineage>
        <taxon>Bacteria</taxon>
        <taxon>Pseudomonadati</taxon>
        <taxon>Pseudomonadota</taxon>
        <taxon>Gammaproteobacteria</taxon>
        <taxon>Pseudomonadales</taxon>
        <taxon>Pseudomonadaceae</taxon>
        <taxon>Pseudomonas</taxon>
    </lineage>
</organism>